<dbReference type="InterPro" id="IPR006037">
    <property type="entry name" value="RCK_C"/>
</dbReference>
<dbReference type="SUPFAM" id="SSF51735">
    <property type="entry name" value="NAD(P)-binding Rossmann-fold domains"/>
    <property type="match status" value="1"/>
</dbReference>
<name>A0A1M7RYX2_FERGO</name>
<gene>
    <name evidence="5" type="ORF">SAMN02745226_00353</name>
</gene>
<feature type="domain" description="RCK N-terminal" evidence="3">
    <location>
        <begin position="1"/>
        <end position="122"/>
    </location>
</feature>
<dbReference type="InterPro" id="IPR003148">
    <property type="entry name" value="RCK_N"/>
</dbReference>
<evidence type="ECO:0000256" key="1">
    <source>
        <dbReference type="ARBA" id="ARBA00022448"/>
    </source>
</evidence>
<dbReference type="Gene3D" id="3.30.70.1450">
    <property type="entry name" value="Regulator of K+ conductance, C-terminal domain"/>
    <property type="match status" value="1"/>
</dbReference>
<evidence type="ECO:0000259" key="3">
    <source>
        <dbReference type="PROSITE" id="PS51201"/>
    </source>
</evidence>
<protein>
    <submittedName>
        <fullName evidence="5">Trk system potassium uptake protein TrkA</fullName>
    </submittedName>
</protein>
<keyword evidence="1" id="KW-0813">Transport</keyword>
<dbReference type="InterPro" id="IPR050721">
    <property type="entry name" value="Trk_Ktr_HKT_K-transport"/>
</dbReference>
<evidence type="ECO:0000256" key="2">
    <source>
        <dbReference type="ARBA" id="ARBA00023065"/>
    </source>
</evidence>
<dbReference type="InterPro" id="IPR036721">
    <property type="entry name" value="RCK_C_sf"/>
</dbReference>
<dbReference type="SUPFAM" id="SSF116726">
    <property type="entry name" value="TrkA C-terminal domain-like"/>
    <property type="match status" value="1"/>
</dbReference>
<dbReference type="PROSITE" id="PS51202">
    <property type="entry name" value="RCK_C"/>
    <property type="match status" value="1"/>
</dbReference>
<dbReference type="PANTHER" id="PTHR43833">
    <property type="entry name" value="POTASSIUM CHANNEL PROTEIN 2-RELATED-RELATED"/>
    <property type="match status" value="1"/>
</dbReference>
<sequence>MKVIIIGGERVPYFLAKRLIGSGYDVYFVNKSKELCDEYSRTLNATIINGDGTSKYVLDQLQIEPNDIIVLLTERDRKNFFIARLVQEYYKVKNVVTLLNNTENEDIFQRYGIRTLKVTDLIMNNIEPLLFGNKVMKDLEEELTNKGAEVLMIPIEYDSKIAHKELKELNVPQDMLVVGVIRKNRFIISRGDTVIEPGDELIIVCASERRSEAEAFFRM</sequence>
<dbReference type="Pfam" id="PF02254">
    <property type="entry name" value="TrkA_N"/>
    <property type="match status" value="1"/>
</dbReference>
<dbReference type="GO" id="GO:0006813">
    <property type="term" value="P:potassium ion transport"/>
    <property type="evidence" value="ECO:0007669"/>
    <property type="project" value="InterPro"/>
</dbReference>
<dbReference type="GO" id="GO:0008324">
    <property type="term" value="F:monoatomic cation transmembrane transporter activity"/>
    <property type="evidence" value="ECO:0007669"/>
    <property type="project" value="InterPro"/>
</dbReference>
<reference evidence="6" key="1">
    <citation type="submission" date="2016-12" db="EMBL/GenBank/DDBJ databases">
        <authorList>
            <person name="Varghese N."/>
            <person name="Submissions S."/>
        </authorList>
    </citation>
    <scope>NUCLEOTIDE SEQUENCE [LARGE SCALE GENOMIC DNA]</scope>
    <source>
        <strain evidence="6">DSM 13020</strain>
    </source>
</reference>
<dbReference type="AlphaFoldDB" id="A0A1M7RYX2"/>
<dbReference type="InterPro" id="IPR036291">
    <property type="entry name" value="NAD(P)-bd_dom_sf"/>
</dbReference>
<organism evidence="5 6">
    <name type="scientific">Fervidobacterium gondwanense DSM 13020</name>
    <dbReference type="NCBI Taxonomy" id="1121883"/>
    <lineage>
        <taxon>Bacteria</taxon>
        <taxon>Thermotogati</taxon>
        <taxon>Thermotogota</taxon>
        <taxon>Thermotogae</taxon>
        <taxon>Thermotogales</taxon>
        <taxon>Fervidobacteriaceae</taxon>
        <taxon>Fervidobacterium</taxon>
    </lineage>
</organism>
<evidence type="ECO:0000313" key="6">
    <source>
        <dbReference type="Proteomes" id="UP000184207"/>
    </source>
</evidence>
<dbReference type="Proteomes" id="UP000184207">
    <property type="component" value="Unassembled WGS sequence"/>
</dbReference>
<accession>A0A1M7RYX2</accession>
<dbReference type="STRING" id="1121883.SAMN02745226_00353"/>
<dbReference type="EMBL" id="FRDJ01000001">
    <property type="protein sequence ID" value="SHN51483.1"/>
    <property type="molecule type" value="Genomic_DNA"/>
</dbReference>
<keyword evidence="6" id="KW-1185">Reference proteome</keyword>
<keyword evidence="2" id="KW-0406">Ion transport</keyword>
<dbReference type="Gene3D" id="3.40.50.720">
    <property type="entry name" value="NAD(P)-binding Rossmann-like Domain"/>
    <property type="match status" value="1"/>
</dbReference>
<dbReference type="PROSITE" id="PS51201">
    <property type="entry name" value="RCK_N"/>
    <property type="match status" value="1"/>
</dbReference>
<evidence type="ECO:0000313" key="5">
    <source>
        <dbReference type="EMBL" id="SHN51483.1"/>
    </source>
</evidence>
<evidence type="ECO:0000259" key="4">
    <source>
        <dbReference type="PROSITE" id="PS51202"/>
    </source>
</evidence>
<dbReference type="RefSeq" id="WP_072757668.1">
    <property type="nucleotide sequence ID" value="NZ_FRDJ01000001.1"/>
</dbReference>
<dbReference type="Pfam" id="PF02080">
    <property type="entry name" value="TrkA_C"/>
    <property type="match status" value="1"/>
</dbReference>
<dbReference type="PANTHER" id="PTHR43833:SF5">
    <property type="entry name" value="TRK SYSTEM POTASSIUM UPTAKE PROTEIN TRKA"/>
    <property type="match status" value="1"/>
</dbReference>
<proteinExistence type="predicted"/>
<dbReference type="OrthoDB" id="9775180at2"/>
<feature type="domain" description="RCK C-terminal" evidence="4">
    <location>
        <begin position="137"/>
        <end position="219"/>
    </location>
</feature>